<feature type="domain" description="Glycosyltransferase RgtA/B/C/D-like" evidence="9">
    <location>
        <begin position="60"/>
        <end position="222"/>
    </location>
</feature>
<keyword evidence="2" id="KW-1003">Cell membrane</keyword>
<feature type="transmembrane region" description="Helical" evidence="8">
    <location>
        <begin position="137"/>
        <end position="155"/>
    </location>
</feature>
<feature type="transmembrane region" description="Helical" evidence="8">
    <location>
        <begin position="81"/>
        <end position="102"/>
    </location>
</feature>
<reference evidence="11" key="1">
    <citation type="journal article" date="2019" name="Int. J. Syst. Evol. Microbiol.">
        <title>The Global Catalogue of Microorganisms (GCM) 10K type strain sequencing project: providing services to taxonomists for standard genome sequencing and annotation.</title>
        <authorList>
            <consortium name="The Broad Institute Genomics Platform"/>
            <consortium name="The Broad Institute Genome Sequencing Center for Infectious Disease"/>
            <person name="Wu L."/>
            <person name="Ma J."/>
        </authorList>
    </citation>
    <scope>NUCLEOTIDE SEQUENCE [LARGE SCALE GENOMIC DNA]</scope>
    <source>
        <strain evidence="11">CGMCC 4.7277</strain>
    </source>
</reference>
<evidence type="ECO:0000259" key="9">
    <source>
        <dbReference type="Pfam" id="PF13231"/>
    </source>
</evidence>
<feature type="transmembrane region" description="Helical" evidence="8">
    <location>
        <begin position="256"/>
        <end position="275"/>
    </location>
</feature>
<protein>
    <submittedName>
        <fullName evidence="10">ArnT family glycosyltransferase</fullName>
        <ecNumber evidence="10">2.4.-.-</ecNumber>
    </submittedName>
</protein>
<feature type="transmembrane region" description="Helical" evidence="8">
    <location>
        <begin position="167"/>
        <end position="195"/>
    </location>
</feature>
<keyword evidence="11" id="KW-1185">Reference proteome</keyword>
<keyword evidence="6 8" id="KW-1133">Transmembrane helix</keyword>
<feature type="transmembrane region" description="Helical" evidence="8">
    <location>
        <begin position="352"/>
        <end position="373"/>
    </location>
</feature>
<dbReference type="InterPro" id="IPR038731">
    <property type="entry name" value="RgtA/B/C-like"/>
</dbReference>
<keyword evidence="4 10" id="KW-0808">Transferase</keyword>
<proteinExistence type="predicted"/>
<feature type="transmembrane region" description="Helical" evidence="8">
    <location>
        <begin position="287"/>
        <end position="311"/>
    </location>
</feature>
<comment type="subcellular location">
    <subcellularLocation>
        <location evidence="1">Cell membrane</location>
        <topology evidence="1">Multi-pass membrane protein</topology>
    </subcellularLocation>
</comment>
<keyword evidence="3 10" id="KW-0328">Glycosyltransferase</keyword>
<feature type="transmembrane region" description="Helical" evidence="8">
    <location>
        <begin position="318"/>
        <end position="337"/>
    </location>
</feature>
<gene>
    <name evidence="10" type="ORF">ACFPP7_03510</name>
</gene>
<name>A0ABW0QBA7_9BURK</name>
<evidence type="ECO:0000256" key="1">
    <source>
        <dbReference type="ARBA" id="ARBA00004651"/>
    </source>
</evidence>
<dbReference type="Pfam" id="PF13231">
    <property type="entry name" value="PMT_2"/>
    <property type="match status" value="1"/>
</dbReference>
<evidence type="ECO:0000256" key="8">
    <source>
        <dbReference type="SAM" id="Phobius"/>
    </source>
</evidence>
<keyword evidence="7 8" id="KW-0472">Membrane</keyword>
<evidence type="ECO:0000256" key="7">
    <source>
        <dbReference type="ARBA" id="ARBA00023136"/>
    </source>
</evidence>
<evidence type="ECO:0000256" key="2">
    <source>
        <dbReference type="ARBA" id="ARBA00022475"/>
    </source>
</evidence>
<evidence type="ECO:0000256" key="3">
    <source>
        <dbReference type="ARBA" id="ARBA00022676"/>
    </source>
</evidence>
<dbReference type="RefSeq" id="WP_068833803.1">
    <property type="nucleotide sequence ID" value="NZ_JBHSMX010000008.1"/>
</dbReference>
<organism evidence="10 11">
    <name type="scientific">Polaromonas jejuensis</name>
    <dbReference type="NCBI Taxonomy" id="457502"/>
    <lineage>
        <taxon>Bacteria</taxon>
        <taxon>Pseudomonadati</taxon>
        <taxon>Pseudomonadota</taxon>
        <taxon>Betaproteobacteria</taxon>
        <taxon>Burkholderiales</taxon>
        <taxon>Comamonadaceae</taxon>
        <taxon>Polaromonas</taxon>
    </lineage>
</organism>
<keyword evidence="5 8" id="KW-0812">Transmembrane</keyword>
<comment type="caution">
    <text evidence="10">The sequence shown here is derived from an EMBL/GenBank/DDBJ whole genome shotgun (WGS) entry which is preliminary data.</text>
</comment>
<evidence type="ECO:0000313" key="11">
    <source>
        <dbReference type="Proteomes" id="UP001596084"/>
    </source>
</evidence>
<dbReference type="Proteomes" id="UP001596084">
    <property type="component" value="Unassembled WGS sequence"/>
</dbReference>
<dbReference type="InterPro" id="IPR050297">
    <property type="entry name" value="LipidA_mod_glycosyltrf_83"/>
</dbReference>
<evidence type="ECO:0000256" key="4">
    <source>
        <dbReference type="ARBA" id="ARBA00022679"/>
    </source>
</evidence>
<accession>A0ABW0QBA7</accession>
<dbReference type="GO" id="GO:0016757">
    <property type="term" value="F:glycosyltransferase activity"/>
    <property type="evidence" value="ECO:0007669"/>
    <property type="project" value="UniProtKB-KW"/>
</dbReference>
<sequence>MTEQRKSWLTLAAIFLLLLVLATLRPLAVPDEGRYGEMGRWMLYSGDWLTPRLNGIPFFHKPPYLYWLEAVSLATLGVNAWALRLVPALHAGLMLLAMYASARRFASESIARRAVWMLGSSLSFLLGGQYVNHDMLVAAWIGVAIWCFALAFMHADRPQANLARWGFVACALGVLSKGLIGVALPGLVLLVWLLWTRQLKKVLYLPWGSGLALFAVIALPWFWFAERQFPGMLDYMFGTQQVRRFSATSFNNGQPWWFYGPCLVVLLFPWVFFAINQAVAQLKRSQAATNLIASAWRALCWIWVLAIIGFFSIPSSKIIGYALPVMPPLALLAAMGWDDAMARLRLAARARGRWFAALCLASLGIAVAANMAAADYTRKYGAQDVAQALQAAGAQASDTVYLLGDYAYDLPFYRQASTPMLVIQDWPALRKLDGDDWQHELLDGAGFDAQAARVLQAPEVLAQAGKQAGVWVVAGRDTPLDGFVRVFKGRAWSLYRPQAANGSAPEGPKPAE</sequence>
<evidence type="ECO:0000256" key="5">
    <source>
        <dbReference type="ARBA" id="ARBA00022692"/>
    </source>
</evidence>
<evidence type="ECO:0000256" key="6">
    <source>
        <dbReference type="ARBA" id="ARBA00022989"/>
    </source>
</evidence>
<evidence type="ECO:0000313" key="10">
    <source>
        <dbReference type="EMBL" id="MFC5519984.1"/>
    </source>
</evidence>
<dbReference type="PANTHER" id="PTHR33908">
    <property type="entry name" value="MANNOSYLTRANSFERASE YKCB-RELATED"/>
    <property type="match status" value="1"/>
</dbReference>
<dbReference type="EC" id="2.4.-.-" evidence="10"/>
<feature type="transmembrane region" description="Helical" evidence="8">
    <location>
        <begin position="207"/>
        <end position="225"/>
    </location>
</feature>
<dbReference type="PANTHER" id="PTHR33908:SF3">
    <property type="entry name" value="UNDECAPRENYL PHOSPHATE-ALPHA-4-AMINO-4-DEOXY-L-ARABINOSE ARABINOSYL TRANSFERASE"/>
    <property type="match status" value="1"/>
</dbReference>
<dbReference type="EMBL" id="JBHSMX010000008">
    <property type="protein sequence ID" value="MFC5519984.1"/>
    <property type="molecule type" value="Genomic_DNA"/>
</dbReference>